<dbReference type="EMBL" id="CAACVJ010000045">
    <property type="protein sequence ID" value="VEP12199.1"/>
    <property type="molecule type" value="Genomic_DNA"/>
</dbReference>
<dbReference type="AlphaFoldDB" id="A0A563VL87"/>
<name>A0A563VL87_9CYAN</name>
<dbReference type="PANTHER" id="PTHR40446">
    <property type="entry name" value="N-ACETYLGLUCOSAMINE-1-PHOSPHODIESTER ALPHA-N-ACETYLGLUCOSAMINIDASE"/>
    <property type="match status" value="1"/>
</dbReference>
<evidence type="ECO:0000313" key="3">
    <source>
        <dbReference type="Proteomes" id="UP000320055"/>
    </source>
</evidence>
<evidence type="ECO:0000313" key="2">
    <source>
        <dbReference type="EMBL" id="VEP12199.1"/>
    </source>
</evidence>
<reference evidence="2 3" key="1">
    <citation type="submission" date="2019-01" db="EMBL/GenBank/DDBJ databases">
        <authorList>
            <person name="Brito A."/>
        </authorList>
    </citation>
    <scope>NUCLEOTIDE SEQUENCE [LARGE SCALE GENOMIC DNA]</scope>
    <source>
        <strain evidence="2">1</strain>
    </source>
</reference>
<sequence length="292" mass="31947">MVRQVFLKLQKIKLLRHAVSLSLGLMLIFGSHYVSSAALDINYQVYQQPDSEIHVVTIPVHSNHTITPEVAAELTSLEQFASKNNVIAAINGGYFDPQNQKTTSYIIQDTNLVADPRINERLIDNPDLKPYLGKILNRAEFRRYQCGAETRYDITLHSAVVPANCILQDALGAGPQLLPIDTSIAEGFTAYENGKLIRNAIGVDSPNARSAVAITSKGNIILAMVGQKNPNKSGMSLPGLTAFLKDLGAMKAMNLDGGSSSSLYYQGKTYYGRLDREGNKVQRPLKSVLVVQ</sequence>
<protein>
    <recommendedName>
        <fullName evidence="1">Phosphodiester glycosidase domain-containing protein</fullName>
    </recommendedName>
</protein>
<dbReference type="Pfam" id="PF09992">
    <property type="entry name" value="NAGPA"/>
    <property type="match status" value="1"/>
</dbReference>
<evidence type="ECO:0000259" key="1">
    <source>
        <dbReference type="Pfam" id="PF09992"/>
    </source>
</evidence>
<dbReference type="InterPro" id="IPR018711">
    <property type="entry name" value="NAGPA"/>
</dbReference>
<keyword evidence="3" id="KW-1185">Reference proteome</keyword>
<dbReference type="Proteomes" id="UP000320055">
    <property type="component" value="Unassembled WGS sequence"/>
</dbReference>
<organism evidence="2 3">
    <name type="scientific">Hyella patelloides LEGE 07179</name>
    <dbReference type="NCBI Taxonomy" id="945734"/>
    <lineage>
        <taxon>Bacteria</taxon>
        <taxon>Bacillati</taxon>
        <taxon>Cyanobacteriota</taxon>
        <taxon>Cyanophyceae</taxon>
        <taxon>Pleurocapsales</taxon>
        <taxon>Hyellaceae</taxon>
        <taxon>Hyella</taxon>
    </lineage>
</organism>
<feature type="domain" description="Phosphodiester glycosidase" evidence="1">
    <location>
        <begin position="84"/>
        <end position="291"/>
    </location>
</feature>
<accession>A0A563VL87</accession>
<gene>
    <name evidence="2" type="ORF">H1P_1390009</name>
</gene>
<dbReference type="RefSeq" id="WP_144870137.1">
    <property type="nucleotide sequence ID" value="NZ_LR213891.1"/>
</dbReference>
<dbReference type="OrthoDB" id="9809781at2"/>
<dbReference type="PANTHER" id="PTHR40446:SF2">
    <property type="entry name" value="N-ACETYLGLUCOSAMINE-1-PHOSPHODIESTER ALPHA-N-ACETYLGLUCOSAMINIDASE"/>
    <property type="match status" value="1"/>
</dbReference>
<proteinExistence type="predicted"/>